<reference evidence="1 2" key="1">
    <citation type="submission" date="2015-06" db="EMBL/GenBank/DDBJ databases">
        <title>Genome sequence of Mycobacterium conceptionense strain MLE.</title>
        <authorList>
            <person name="Greninger A.L."/>
            <person name="Cunningham G."/>
            <person name="Chiu C.Y."/>
            <person name="Miller S."/>
        </authorList>
    </citation>
    <scope>NUCLEOTIDE SEQUENCE [LARGE SCALE GENOMIC DNA]</scope>
    <source>
        <strain evidence="1 2">MLE</strain>
    </source>
</reference>
<accession>A0A0J8WYP9</accession>
<comment type="caution">
    <text evidence="1">The sequence shown here is derived from an EMBL/GenBank/DDBJ whole genome shotgun (WGS) entry which is preliminary data.</text>
</comment>
<dbReference type="Gene3D" id="1.10.3210.10">
    <property type="entry name" value="Hypothetical protein af1432"/>
    <property type="match status" value="1"/>
</dbReference>
<dbReference type="Proteomes" id="UP000037594">
    <property type="component" value="Unassembled WGS sequence"/>
</dbReference>
<dbReference type="SUPFAM" id="SSF109604">
    <property type="entry name" value="HD-domain/PDEase-like"/>
    <property type="match status" value="1"/>
</dbReference>
<evidence type="ECO:0000313" key="1">
    <source>
        <dbReference type="EMBL" id="KMV18264.1"/>
    </source>
</evidence>
<evidence type="ECO:0000313" key="2">
    <source>
        <dbReference type="Proteomes" id="UP000037594"/>
    </source>
</evidence>
<evidence type="ECO:0008006" key="3">
    <source>
        <dbReference type="Google" id="ProtNLM"/>
    </source>
</evidence>
<organism evidence="1 2">
    <name type="scientific">Mycolicibacterium conceptionense</name>
    <dbReference type="NCBI Taxonomy" id="451644"/>
    <lineage>
        <taxon>Bacteria</taxon>
        <taxon>Bacillati</taxon>
        <taxon>Actinomycetota</taxon>
        <taxon>Actinomycetes</taxon>
        <taxon>Mycobacteriales</taxon>
        <taxon>Mycobacteriaceae</taxon>
        <taxon>Mycolicibacterium</taxon>
    </lineage>
</organism>
<dbReference type="PATRIC" id="fig|451644.5.peg.2373"/>
<dbReference type="EMBL" id="LFOD01000008">
    <property type="protein sequence ID" value="KMV18264.1"/>
    <property type="molecule type" value="Genomic_DNA"/>
</dbReference>
<name>A0A0J8WYP9_9MYCO</name>
<protein>
    <recommendedName>
        <fullName evidence="3">Guanosine-3',5'-bis(Diphosphate) 3'-pyrophosphohydrolase</fullName>
    </recommendedName>
</protein>
<gene>
    <name evidence="1" type="ORF">ACT17_11520</name>
</gene>
<sequence length="143" mass="15671">MMLDELADKIATDAHAGQVDKAGADYIAHPRRVAQRVTPNTPEHRAAALLHDVLEDTAVTDADLLAQGIPPHVVEAVRLLTRKSTVAPDDYYAAIRRNTIAYAVKMADIADNSDPRRLAQLDPKTRARLESKYATARAALNHQ</sequence>
<proteinExistence type="predicted"/>
<dbReference type="AlphaFoldDB" id="A0A0J8WYP9"/>